<dbReference type="InterPro" id="IPR038379">
    <property type="entry name" value="SecE_sf"/>
</dbReference>
<reference evidence="10 11" key="1">
    <citation type="submission" date="2019-06" db="EMBL/GenBank/DDBJ databases">
        <title>Genome sequence of Litorilinea aerophila BAA-2444.</title>
        <authorList>
            <person name="Maclea K.S."/>
            <person name="Maurais E.G."/>
            <person name="Iannazzi L.C."/>
        </authorList>
    </citation>
    <scope>NUCLEOTIDE SEQUENCE [LARGE SCALE GENOMIC DNA]</scope>
    <source>
        <strain evidence="10 11">ATCC BAA-2444</strain>
    </source>
</reference>
<evidence type="ECO:0000313" key="10">
    <source>
        <dbReference type="EMBL" id="TQE93053.1"/>
    </source>
</evidence>
<keyword evidence="5 9" id="KW-0653">Protein transport</keyword>
<dbReference type="AlphaFoldDB" id="A0A540VAC6"/>
<evidence type="ECO:0000256" key="6">
    <source>
        <dbReference type="ARBA" id="ARBA00022989"/>
    </source>
</evidence>
<comment type="caution">
    <text evidence="10">The sequence shown here is derived from an EMBL/GenBank/DDBJ whole genome shotgun (WGS) entry which is preliminary data.</text>
</comment>
<evidence type="ECO:0000256" key="2">
    <source>
        <dbReference type="ARBA" id="ARBA00022448"/>
    </source>
</evidence>
<dbReference type="InterPro" id="IPR001901">
    <property type="entry name" value="Translocase_SecE/Sec61-g"/>
</dbReference>
<dbReference type="Pfam" id="PF00584">
    <property type="entry name" value="SecE"/>
    <property type="match status" value="1"/>
</dbReference>
<protein>
    <recommendedName>
        <fullName evidence="9">Protein translocase subunit SecE</fullName>
    </recommendedName>
</protein>
<keyword evidence="4 9" id="KW-0812">Transmembrane</keyword>
<dbReference type="NCBIfam" id="TIGR00964">
    <property type="entry name" value="secE_bact"/>
    <property type="match status" value="1"/>
</dbReference>
<evidence type="ECO:0000256" key="1">
    <source>
        <dbReference type="ARBA" id="ARBA00004370"/>
    </source>
</evidence>
<feature type="transmembrane region" description="Helical" evidence="9">
    <location>
        <begin position="42"/>
        <end position="70"/>
    </location>
</feature>
<dbReference type="EMBL" id="VIGC01000055">
    <property type="protein sequence ID" value="TQE93053.1"/>
    <property type="molecule type" value="Genomic_DNA"/>
</dbReference>
<evidence type="ECO:0000256" key="3">
    <source>
        <dbReference type="ARBA" id="ARBA00022475"/>
    </source>
</evidence>
<evidence type="ECO:0000256" key="5">
    <source>
        <dbReference type="ARBA" id="ARBA00022927"/>
    </source>
</evidence>
<keyword evidence="2 9" id="KW-0813">Transport</keyword>
<accession>A0A540VAC6</accession>
<dbReference type="GO" id="GO:0065002">
    <property type="term" value="P:intracellular protein transmembrane transport"/>
    <property type="evidence" value="ECO:0007669"/>
    <property type="project" value="UniProtKB-UniRule"/>
</dbReference>
<keyword evidence="7 9" id="KW-0811">Translocation</keyword>
<keyword evidence="6 9" id="KW-1133">Transmembrane helix</keyword>
<evidence type="ECO:0000256" key="4">
    <source>
        <dbReference type="ARBA" id="ARBA00022692"/>
    </source>
</evidence>
<sequence length="73" mass="8258">MSRSASVKTKSDNALVRYIRETRAEIAKVTWPTREEGIRLTWVVLVVTTISAIFLFAIDSLFSFLIALLIQVT</sequence>
<evidence type="ECO:0000313" key="11">
    <source>
        <dbReference type="Proteomes" id="UP000317371"/>
    </source>
</evidence>
<dbReference type="Gene3D" id="1.20.5.1030">
    <property type="entry name" value="Preprotein translocase secy subunit"/>
    <property type="match status" value="1"/>
</dbReference>
<comment type="function">
    <text evidence="9">Essential subunit of the Sec protein translocation channel SecYEG. Clamps together the 2 halves of SecY. May contact the channel plug during translocation.</text>
</comment>
<dbReference type="OrthoDB" id="164194at2"/>
<evidence type="ECO:0000256" key="8">
    <source>
        <dbReference type="ARBA" id="ARBA00023136"/>
    </source>
</evidence>
<dbReference type="InterPro" id="IPR005807">
    <property type="entry name" value="SecE_bac"/>
</dbReference>
<organism evidence="10 11">
    <name type="scientific">Litorilinea aerophila</name>
    <dbReference type="NCBI Taxonomy" id="1204385"/>
    <lineage>
        <taxon>Bacteria</taxon>
        <taxon>Bacillati</taxon>
        <taxon>Chloroflexota</taxon>
        <taxon>Caldilineae</taxon>
        <taxon>Caldilineales</taxon>
        <taxon>Caldilineaceae</taxon>
        <taxon>Litorilinea</taxon>
    </lineage>
</organism>
<keyword evidence="11" id="KW-1185">Reference proteome</keyword>
<dbReference type="GO" id="GO:0006605">
    <property type="term" value="P:protein targeting"/>
    <property type="evidence" value="ECO:0007669"/>
    <property type="project" value="UniProtKB-UniRule"/>
</dbReference>
<evidence type="ECO:0000256" key="7">
    <source>
        <dbReference type="ARBA" id="ARBA00023010"/>
    </source>
</evidence>
<evidence type="ECO:0000256" key="9">
    <source>
        <dbReference type="HAMAP-Rule" id="MF_00422"/>
    </source>
</evidence>
<dbReference type="HAMAP" id="MF_00422">
    <property type="entry name" value="SecE"/>
    <property type="match status" value="1"/>
</dbReference>
<name>A0A540VAC6_9CHLR</name>
<proteinExistence type="inferred from homology"/>
<gene>
    <name evidence="9 10" type="primary">secE</name>
    <name evidence="10" type="ORF">FKZ61_23140</name>
</gene>
<comment type="subunit">
    <text evidence="9">Component of the Sec protein translocase complex. Heterotrimer consisting of SecY, SecE and SecG subunits. The heterotrimers can form oligomers, although 1 heterotrimer is thought to be able to translocate proteins. Interacts with the ribosome. Interacts with SecDF, and other proteins may be involved. Interacts with SecA.</text>
</comment>
<dbReference type="GO" id="GO:0009306">
    <property type="term" value="P:protein secretion"/>
    <property type="evidence" value="ECO:0007669"/>
    <property type="project" value="UniProtKB-UniRule"/>
</dbReference>
<dbReference type="GO" id="GO:0043952">
    <property type="term" value="P:protein transport by the Sec complex"/>
    <property type="evidence" value="ECO:0007669"/>
    <property type="project" value="UniProtKB-UniRule"/>
</dbReference>
<dbReference type="InParanoid" id="A0A540VAC6"/>
<dbReference type="GO" id="GO:0005886">
    <property type="term" value="C:plasma membrane"/>
    <property type="evidence" value="ECO:0007669"/>
    <property type="project" value="UniProtKB-SubCell"/>
</dbReference>
<dbReference type="PROSITE" id="PS01067">
    <property type="entry name" value="SECE_SEC61G"/>
    <property type="match status" value="1"/>
</dbReference>
<dbReference type="PRINTS" id="PR01650">
    <property type="entry name" value="SECETRNLCASE"/>
</dbReference>
<dbReference type="RefSeq" id="WP_141612556.1">
    <property type="nucleotide sequence ID" value="NZ_VIGC02000055.1"/>
</dbReference>
<keyword evidence="8 9" id="KW-0472">Membrane</keyword>
<dbReference type="Proteomes" id="UP000317371">
    <property type="component" value="Unassembled WGS sequence"/>
</dbReference>
<dbReference type="GO" id="GO:0008320">
    <property type="term" value="F:protein transmembrane transporter activity"/>
    <property type="evidence" value="ECO:0007669"/>
    <property type="project" value="UniProtKB-UniRule"/>
</dbReference>
<comment type="subcellular location">
    <subcellularLocation>
        <location evidence="9">Cell membrane</location>
        <topology evidence="9">Single-pass membrane protein</topology>
    </subcellularLocation>
    <subcellularLocation>
        <location evidence="1">Membrane</location>
    </subcellularLocation>
</comment>
<keyword evidence="3 9" id="KW-1003">Cell membrane</keyword>
<comment type="similarity">
    <text evidence="9">Belongs to the SecE/SEC61-gamma family.</text>
</comment>
<dbReference type="PANTHER" id="PTHR33910">
    <property type="entry name" value="PROTEIN TRANSLOCASE SUBUNIT SECE"/>
    <property type="match status" value="1"/>
</dbReference>
<dbReference type="PANTHER" id="PTHR33910:SF1">
    <property type="entry name" value="PROTEIN TRANSLOCASE SUBUNIT SECE"/>
    <property type="match status" value="1"/>
</dbReference>